<dbReference type="Proteomes" id="UP000289886">
    <property type="component" value="Unassembled WGS sequence"/>
</dbReference>
<dbReference type="EMBL" id="SCEB01214836">
    <property type="protein sequence ID" value="RXM32879.1"/>
    <property type="molecule type" value="Genomic_DNA"/>
</dbReference>
<dbReference type="InterPro" id="IPR006869">
    <property type="entry name" value="DUF547"/>
</dbReference>
<dbReference type="GO" id="GO:0002953">
    <property type="term" value="F:5'-deoxynucleotidase activity"/>
    <property type="evidence" value="ECO:0007669"/>
    <property type="project" value="UniProtKB-EC"/>
</dbReference>
<name>A0A444UCJ8_ACIRT</name>
<evidence type="ECO:0000256" key="1">
    <source>
        <dbReference type="ARBA" id="ARBA00001638"/>
    </source>
</evidence>
<evidence type="ECO:0000256" key="9">
    <source>
        <dbReference type="ARBA" id="ARBA00015933"/>
    </source>
</evidence>
<dbReference type="Pfam" id="PF13023">
    <property type="entry name" value="HD_3"/>
    <property type="match status" value="1"/>
</dbReference>
<comment type="function">
    <text evidence="5">Catalyzes the dephosphorylation of the nucleoside 5'-monophosphates deoxyadenosine monophosphate (dAMP), deoxycytidine monophosphate (dCMP), deoxyguanosine monophosphate (dGMP) and deoxythymidine monophosphate (dTMP).</text>
</comment>
<organism evidence="15 16">
    <name type="scientific">Acipenser ruthenus</name>
    <name type="common">Sterlet sturgeon</name>
    <dbReference type="NCBI Taxonomy" id="7906"/>
    <lineage>
        <taxon>Eukaryota</taxon>
        <taxon>Metazoa</taxon>
        <taxon>Chordata</taxon>
        <taxon>Craniata</taxon>
        <taxon>Vertebrata</taxon>
        <taxon>Euteleostomi</taxon>
        <taxon>Actinopterygii</taxon>
        <taxon>Chondrostei</taxon>
        <taxon>Acipenseriformes</taxon>
        <taxon>Acipenseridae</taxon>
        <taxon>Acipenser</taxon>
    </lineage>
</organism>
<keyword evidence="11" id="KW-0378">Hydrolase</keyword>
<comment type="similarity">
    <text evidence="6">Belongs to the HDDC2 family.</text>
</comment>
<dbReference type="SUPFAM" id="SSF109604">
    <property type="entry name" value="HD-domain/PDEase-like"/>
    <property type="match status" value="1"/>
</dbReference>
<comment type="subunit">
    <text evidence="7">Homodimer.</text>
</comment>
<dbReference type="EC" id="3.1.3.89" evidence="8"/>
<dbReference type="Gene3D" id="1.10.3210.10">
    <property type="entry name" value="Hypothetical protein af1432"/>
    <property type="match status" value="1"/>
</dbReference>
<comment type="cofactor">
    <cofactor evidence="4">
        <name>Mg(2+)</name>
        <dbReference type="ChEBI" id="CHEBI:18420"/>
    </cofactor>
</comment>
<dbReference type="InterPro" id="IPR006674">
    <property type="entry name" value="HD_domain"/>
</dbReference>
<accession>A0A444UCJ8</accession>
<evidence type="ECO:0000256" key="3">
    <source>
        <dbReference type="ARBA" id="ARBA00001941"/>
    </source>
</evidence>
<evidence type="ECO:0000256" key="6">
    <source>
        <dbReference type="ARBA" id="ARBA00009999"/>
    </source>
</evidence>
<keyword evidence="12" id="KW-0460">Magnesium</keyword>
<evidence type="ECO:0000256" key="13">
    <source>
        <dbReference type="ARBA" id="ARBA00032735"/>
    </source>
</evidence>
<gene>
    <name evidence="15" type="ORF">EOD39_5882</name>
</gene>
<keyword evidence="16" id="KW-1185">Reference proteome</keyword>
<evidence type="ECO:0000256" key="4">
    <source>
        <dbReference type="ARBA" id="ARBA00001946"/>
    </source>
</evidence>
<evidence type="ECO:0000313" key="15">
    <source>
        <dbReference type="EMBL" id="RXM32879.1"/>
    </source>
</evidence>
<evidence type="ECO:0000256" key="8">
    <source>
        <dbReference type="ARBA" id="ARBA00012964"/>
    </source>
</evidence>
<comment type="caution">
    <text evidence="15">The sequence shown here is derived from an EMBL/GenBank/DDBJ whole genome shotgun (WGS) entry which is preliminary data.</text>
</comment>
<keyword evidence="10" id="KW-0479">Metal-binding</keyword>
<dbReference type="PANTHER" id="PTHR46361:SF3">
    <property type="entry name" value="ELECTRON CARRIER_ PROTEIN DISULFIDE OXIDOREDUCTASE"/>
    <property type="match status" value="1"/>
</dbReference>
<evidence type="ECO:0000256" key="11">
    <source>
        <dbReference type="ARBA" id="ARBA00022801"/>
    </source>
</evidence>
<evidence type="ECO:0000256" key="12">
    <source>
        <dbReference type="ARBA" id="ARBA00022842"/>
    </source>
</evidence>
<feature type="domain" description="HD" evidence="14">
    <location>
        <begin position="1"/>
        <end position="99"/>
    </location>
</feature>
<dbReference type="AlphaFoldDB" id="A0A444UCJ8"/>
<evidence type="ECO:0000259" key="14">
    <source>
        <dbReference type="PROSITE" id="PS51831"/>
    </source>
</evidence>
<dbReference type="FunFam" id="1.10.3210.10:FF:000011">
    <property type="entry name" value="HD domain-containing protein 2"/>
    <property type="match status" value="1"/>
</dbReference>
<dbReference type="Pfam" id="PF04784">
    <property type="entry name" value="DUF547"/>
    <property type="match status" value="1"/>
</dbReference>
<proteinExistence type="inferred from homology"/>
<evidence type="ECO:0000256" key="2">
    <source>
        <dbReference type="ARBA" id="ARBA00001936"/>
    </source>
</evidence>
<dbReference type="PANTHER" id="PTHR46361">
    <property type="entry name" value="ELECTRON CARRIER/ PROTEIN DISULFIDE OXIDOREDUCTASE"/>
    <property type="match status" value="1"/>
</dbReference>
<dbReference type="GO" id="GO:0009159">
    <property type="term" value="P:deoxyribonucleoside monophosphate catabolic process"/>
    <property type="evidence" value="ECO:0007669"/>
    <property type="project" value="UniProtKB-ARBA"/>
</dbReference>
<dbReference type="PROSITE" id="PS51831">
    <property type="entry name" value="HD"/>
    <property type="match status" value="1"/>
</dbReference>
<reference evidence="15 16" key="1">
    <citation type="submission" date="2019-01" db="EMBL/GenBank/DDBJ databases">
        <title>Draft Genome and Complete Hox-Cluster Characterization of the Sterlet Sturgeon (Acipenser ruthenus).</title>
        <authorList>
            <person name="Wei Q."/>
        </authorList>
    </citation>
    <scope>NUCLEOTIDE SEQUENCE [LARGE SCALE GENOMIC DNA]</scope>
    <source>
        <strain evidence="15">WHYD16114868_AA</strain>
        <tissue evidence="15">Blood</tissue>
    </source>
</reference>
<sequence length="300" mass="34566">MYRMAVMAFSIGDTKLNKDRCIKLALVHDMAECVVGDIAPADNISKNEKHRREEEAMKHLTGLLSEDVQKEIYELWEEYEYQSSPEAKLVKELDQFEMILQAYEYEDLEKKPGRLQEFFDSTKAASDTIPQSVLEIDKFWETTAYNVGGFNLSLDDIEHGILRGNAPHPSRSQPQFDSKDPRLQFSLRNRDPRIHFALVCGAKSCPAVSVYTTENLERALSTAAESFCQQEVQVDISKKQVTMSKIFQWYMTDFAPSPKELVRWVLQYLNRDQVEAASLLLSDPDLQVNFSSYNWQLNKL</sequence>
<comment type="cofactor">
    <cofactor evidence="3">
        <name>Co(2+)</name>
        <dbReference type="ChEBI" id="CHEBI:48828"/>
    </cofactor>
</comment>
<evidence type="ECO:0000313" key="16">
    <source>
        <dbReference type="Proteomes" id="UP000289886"/>
    </source>
</evidence>
<evidence type="ECO:0000256" key="10">
    <source>
        <dbReference type="ARBA" id="ARBA00022723"/>
    </source>
</evidence>
<protein>
    <recommendedName>
        <fullName evidence="9">5'-deoxynucleotidase HDDC2</fullName>
        <ecNumber evidence="8">3.1.3.89</ecNumber>
    </recommendedName>
    <alternativeName>
        <fullName evidence="13">HD domain-containing protein 2</fullName>
    </alternativeName>
</protein>
<comment type="catalytic activity">
    <reaction evidence="1">
        <text>a 2'-deoxyribonucleoside 5'-phosphate + H2O = a 2'-deoxyribonucleoside + phosphate</text>
        <dbReference type="Rhea" id="RHEA:36167"/>
        <dbReference type="ChEBI" id="CHEBI:15377"/>
        <dbReference type="ChEBI" id="CHEBI:18274"/>
        <dbReference type="ChEBI" id="CHEBI:43474"/>
        <dbReference type="ChEBI" id="CHEBI:65317"/>
        <dbReference type="EC" id="3.1.3.89"/>
    </reaction>
</comment>
<dbReference type="GO" id="GO:0046872">
    <property type="term" value="F:metal ion binding"/>
    <property type="evidence" value="ECO:0007669"/>
    <property type="project" value="UniProtKB-KW"/>
</dbReference>
<comment type="cofactor">
    <cofactor evidence="2">
        <name>Mn(2+)</name>
        <dbReference type="ChEBI" id="CHEBI:29035"/>
    </cofactor>
</comment>
<evidence type="ECO:0000256" key="5">
    <source>
        <dbReference type="ARBA" id="ARBA00004074"/>
    </source>
</evidence>
<evidence type="ECO:0000256" key="7">
    <source>
        <dbReference type="ARBA" id="ARBA00011738"/>
    </source>
</evidence>